<accession>A0A1X6NPP7</accession>
<name>A0A1X6NPP7_PORUM</name>
<proteinExistence type="predicted"/>
<sequence length="632" mass="66438">MLSAPPPTRRPSPLPQDLPPPTALAAAAAARRAAAVTSCTAIDTAVAEATASGRRRTSRPGRDETVGELERSVYRTVDSWLERNKPQAAAAPAAYMPPVSPQVLQSPATTREMLMQLCTERTIPFGADDSAQSLKASLVRFNATGSTVWGARMQSLAVFVRNKGKDNFFASMEHASDVGVDHGSVAQGAPSAATPARPPAPVRRSSPSPSPRSPPPRARAADPRPPLYPATPSSRLSCPPAAEDPSTQERTGSQPDAYTPEKTPCTPASPAASLPAGLLPSSQHAAMMMQSMAAEQDVRMRGLAKDAQVVEVKEMVEKMAKSINANARSAAASAKRLDGALAGLVCSSSTMTAAASAIAAVYPRVRAGAETPSKRARLRAPGVAKPLAGAGRGVGVGGAHARGAVGGGTIGGGAISTSSPSGAPMGKFHDLVFSMTMPPEMLSGQMESESLFSMLIKMVKCCHVTAGHAGIFGSIVVNELYRQGVERTVRELKRTGVAAGTINEAKSVRMRNTVKNKVNLYLRQLYWMNRVVPGVIKPPNLASFTEMQNVGLGTTARDKLTDALRAMATEYALPADHPLRVPITAKSFHLRDQLKTMSGRPGTPSAMADILSSSPFCELLTKAKENVEKNYL</sequence>
<dbReference type="Proteomes" id="UP000218209">
    <property type="component" value="Unassembled WGS sequence"/>
</dbReference>
<feature type="region of interest" description="Disordered" evidence="1">
    <location>
        <begin position="1"/>
        <end position="25"/>
    </location>
</feature>
<feature type="compositionally biased region" description="Pro residues" evidence="1">
    <location>
        <begin position="208"/>
        <end position="229"/>
    </location>
</feature>
<keyword evidence="3" id="KW-1185">Reference proteome</keyword>
<feature type="compositionally biased region" description="Basic and acidic residues" evidence="1">
    <location>
        <begin position="60"/>
        <end position="69"/>
    </location>
</feature>
<organism evidence="2 3">
    <name type="scientific">Porphyra umbilicalis</name>
    <name type="common">Purple laver</name>
    <name type="synonym">Red alga</name>
    <dbReference type="NCBI Taxonomy" id="2786"/>
    <lineage>
        <taxon>Eukaryota</taxon>
        <taxon>Rhodophyta</taxon>
        <taxon>Bangiophyceae</taxon>
        <taxon>Bangiales</taxon>
        <taxon>Bangiaceae</taxon>
        <taxon>Porphyra</taxon>
    </lineage>
</organism>
<dbReference type="EMBL" id="KV919273">
    <property type="protein sequence ID" value="OSX70333.1"/>
    <property type="molecule type" value="Genomic_DNA"/>
</dbReference>
<feature type="compositionally biased region" description="Pro residues" evidence="1">
    <location>
        <begin position="1"/>
        <end position="22"/>
    </location>
</feature>
<feature type="compositionally biased region" description="Low complexity" evidence="1">
    <location>
        <begin position="268"/>
        <end position="277"/>
    </location>
</feature>
<dbReference type="AlphaFoldDB" id="A0A1X6NPP7"/>
<gene>
    <name evidence="2" type="ORF">BU14_0784s0002</name>
</gene>
<protein>
    <submittedName>
        <fullName evidence="2">Uncharacterized protein</fullName>
    </submittedName>
</protein>
<reference evidence="2 3" key="1">
    <citation type="submission" date="2017-03" db="EMBL/GenBank/DDBJ databases">
        <title>WGS assembly of Porphyra umbilicalis.</title>
        <authorList>
            <person name="Brawley S.H."/>
            <person name="Blouin N.A."/>
            <person name="Ficko-Blean E."/>
            <person name="Wheeler G.L."/>
            <person name="Lohr M."/>
            <person name="Goodson H.V."/>
            <person name="Jenkins J.W."/>
            <person name="Blaby-Haas C.E."/>
            <person name="Helliwell K.E."/>
            <person name="Chan C."/>
            <person name="Marriage T."/>
            <person name="Bhattacharya D."/>
            <person name="Klein A.S."/>
            <person name="Badis Y."/>
            <person name="Brodie J."/>
            <person name="Cao Y."/>
            <person name="Collen J."/>
            <person name="Dittami S.M."/>
            <person name="Gachon C.M."/>
            <person name="Green B.R."/>
            <person name="Karpowicz S."/>
            <person name="Kim J.W."/>
            <person name="Kudahl U."/>
            <person name="Lin S."/>
            <person name="Michel G."/>
            <person name="Mittag M."/>
            <person name="Olson B.J."/>
            <person name="Pangilinan J."/>
            <person name="Peng Y."/>
            <person name="Qiu H."/>
            <person name="Shu S."/>
            <person name="Singer J.T."/>
            <person name="Smith A.G."/>
            <person name="Sprecher B.N."/>
            <person name="Wagner V."/>
            <person name="Wang W."/>
            <person name="Wang Z.-Y."/>
            <person name="Yan J."/>
            <person name="Yarish C."/>
            <person name="Zoeuner-Riek S."/>
            <person name="Zhuang Y."/>
            <person name="Zou Y."/>
            <person name="Lindquist E.A."/>
            <person name="Grimwood J."/>
            <person name="Barry K."/>
            <person name="Rokhsar D.S."/>
            <person name="Schmutz J."/>
            <person name="Stiller J.W."/>
            <person name="Grossman A.R."/>
            <person name="Prochnik S.E."/>
        </authorList>
    </citation>
    <scope>NUCLEOTIDE SEQUENCE [LARGE SCALE GENOMIC DNA]</scope>
    <source>
        <strain evidence="2">4086291</strain>
    </source>
</reference>
<evidence type="ECO:0000313" key="2">
    <source>
        <dbReference type="EMBL" id="OSX70333.1"/>
    </source>
</evidence>
<feature type="region of interest" description="Disordered" evidence="1">
    <location>
        <begin position="47"/>
        <end position="69"/>
    </location>
</feature>
<evidence type="ECO:0000313" key="3">
    <source>
        <dbReference type="Proteomes" id="UP000218209"/>
    </source>
</evidence>
<feature type="region of interest" description="Disordered" evidence="1">
    <location>
        <begin position="180"/>
        <end position="277"/>
    </location>
</feature>
<evidence type="ECO:0000256" key="1">
    <source>
        <dbReference type="SAM" id="MobiDB-lite"/>
    </source>
</evidence>